<name>A0A0G0T7Q9_9BACT</name>
<evidence type="ECO:0008006" key="3">
    <source>
        <dbReference type="Google" id="ProtNLM"/>
    </source>
</evidence>
<dbReference type="AlphaFoldDB" id="A0A0G0T7Q9"/>
<gene>
    <name evidence="1" type="ORF">UT63_C0010G0001</name>
</gene>
<dbReference type="Proteomes" id="UP000034539">
    <property type="component" value="Unassembled WGS sequence"/>
</dbReference>
<comment type="caution">
    <text evidence="1">The sequence shown here is derived from an EMBL/GenBank/DDBJ whole genome shotgun (WGS) entry which is preliminary data.</text>
</comment>
<evidence type="ECO:0000313" key="1">
    <source>
        <dbReference type="EMBL" id="KKR33897.1"/>
    </source>
</evidence>
<proteinExistence type="predicted"/>
<protein>
    <recommendedName>
        <fullName evidence="3">Nucleoside 2-deoxyribosyltransferase</fullName>
    </recommendedName>
</protein>
<organism evidence="1 2">
    <name type="scientific">Candidatus Gottesmanbacteria bacterium GW2011_GWC2_39_8</name>
    <dbReference type="NCBI Taxonomy" id="1618450"/>
    <lineage>
        <taxon>Bacteria</taxon>
        <taxon>Candidatus Gottesmaniibacteriota</taxon>
    </lineage>
</organism>
<evidence type="ECO:0000313" key="2">
    <source>
        <dbReference type="Proteomes" id="UP000034539"/>
    </source>
</evidence>
<sequence length="169" mass="19293">MLIPIFGSCPTHLNKQQDEARRIIYGELGHAGLEWRSLGQTDYPMEFPLREVLMLAKHCSGGLILGFSQFETRTGTWKKGTPYEMQQKSVIAFPTAWNQLEAGILFSLGVPLLVFREDNVSGGVFDNGVTDIFIQQIHKGKLTRDHAKSLREVFRKWAIKVHDHYYNKS</sequence>
<reference evidence="1 2" key="1">
    <citation type="journal article" date="2015" name="Nature">
        <title>rRNA introns, odd ribosomes, and small enigmatic genomes across a large radiation of phyla.</title>
        <authorList>
            <person name="Brown C.T."/>
            <person name="Hug L.A."/>
            <person name="Thomas B.C."/>
            <person name="Sharon I."/>
            <person name="Castelle C.J."/>
            <person name="Singh A."/>
            <person name="Wilkins M.J."/>
            <person name="Williams K.H."/>
            <person name="Banfield J.F."/>
        </authorList>
    </citation>
    <scope>NUCLEOTIDE SEQUENCE [LARGE SCALE GENOMIC DNA]</scope>
</reference>
<accession>A0A0G0T7Q9</accession>
<dbReference type="EMBL" id="LBXN01000010">
    <property type="protein sequence ID" value="KKR33897.1"/>
    <property type="molecule type" value="Genomic_DNA"/>
</dbReference>